<sequence length="232" mass="26152">MDSDSFFLQYTQHECCPLDSFVSEASSMSFWDDLLLFNDNNTNFFSQDHTMMSMSSDVVASKNSSSSTESNSSGSEAVQEVSSCSKVEDKEKRVYRGVRRRPWGKYAAEIRDSTRKGVRVWIGTFDTAEEAALAYDQAALSTRGSQAVLNFPEEVVRESLRKMPHKTWQEACSPVLALKKKHTSTRKSKSKLNSRTHPLARTQIQSAHHQPALELEDLGADYLEQLLTLTCH</sequence>
<dbReference type="AlphaFoldDB" id="A0AAE1TDE4"/>
<dbReference type="CDD" id="cd00018">
    <property type="entry name" value="AP2"/>
    <property type="match status" value="1"/>
</dbReference>
<reference evidence="9" key="1">
    <citation type="submission" date="2023-10" db="EMBL/GenBank/DDBJ databases">
        <title>Chromosome-level genome of the transformable northern wattle, Acacia crassicarpa.</title>
        <authorList>
            <person name="Massaro I."/>
            <person name="Sinha N.R."/>
            <person name="Poethig S."/>
            <person name="Leichty A.R."/>
        </authorList>
    </citation>
    <scope>NUCLEOTIDE SEQUENCE</scope>
    <source>
        <strain evidence="9">Acra3RX</strain>
        <tissue evidence="9">Leaf</tissue>
    </source>
</reference>
<keyword evidence="3" id="KW-0238">DNA-binding</keyword>
<keyword evidence="2" id="KW-0805">Transcription regulation</keyword>
<protein>
    <recommendedName>
        <fullName evidence="8">AP2/ERF domain-containing protein</fullName>
    </recommendedName>
</protein>
<comment type="subcellular location">
    <subcellularLocation>
        <location evidence="1">Nucleus</location>
    </subcellularLocation>
</comment>
<comment type="similarity">
    <text evidence="6">Belongs to the AP2/ERF transcription factor family. ERF subfamily.</text>
</comment>
<dbReference type="SUPFAM" id="SSF54171">
    <property type="entry name" value="DNA-binding domain"/>
    <property type="match status" value="1"/>
</dbReference>
<organism evidence="9 10">
    <name type="scientific">Acacia crassicarpa</name>
    <name type="common">northern wattle</name>
    <dbReference type="NCBI Taxonomy" id="499986"/>
    <lineage>
        <taxon>Eukaryota</taxon>
        <taxon>Viridiplantae</taxon>
        <taxon>Streptophyta</taxon>
        <taxon>Embryophyta</taxon>
        <taxon>Tracheophyta</taxon>
        <taxon>Spermatophyta</taxon>
        <taxon>Magnoliopsida</taxon>
        <taxon>eudicotyledons</taxon>
        <taxon>Gunneridae</taxon>
        <taxon>Pentapetalae</taxon>
        <taxon>rosids</taxon>
        <taxon>fabids</taxon>
        <taxon>Fabales</taxon>
        <taxon>Fabaceae</taxon>
        <taxon>Caesalpinioideae</taxon>
        <taxon>mimosoid clade</taxon>
        <taxon>Acacieae</taxon>
        <taxon>Acacia</taxon>
    </lineage>
</organism>
<dbReference type="PRINTS" id="PR00367">
    <property type="entry name" value="ETHRSPELEMNT"/>
</dbReference>
<dbReference type="InterPro" id="IPR001471">
    <property type="entry name" value="AP2/ERF_dom"/>
</dbReference>
<gene>
    <name evidence="9" type="ORF">QN277_012799</name>
</gene>
<comment type="caution">
    <text evidence="9">The sequence shown here is derived from an EMBL/GenBank/DDBJ whole genome shotgun (WGS) entry which is preliminary data.</text>
</comment>
<dbReference type="Gene3D" id="3.30.730.10">
    <property type="entry name" value="AP2/ERF domain"/>
    <property type="match status" value="1"/>
</dbReference>
<dbReference type="GO" id="GO:0003700">
    <property type="term" value="F:DNA-binding transcription factor activity"/>
    <property type="evidence" value="ECO:0007669"/>
    <property type="project" value="InterPro"/>
</dbReference>
<accession>A0AAE1TDE4</accession>
<keyword evidence="10" id="KW-1185">Reference proteome</keyword>
<dbReference type="InterPro" id="IPR016177">
    <property type="entry name" value="DNA-bd_dom_sf"/>
</dbReference>
<dbReference type="PANTHER" id="PTHR31190:SF314">
    <property type="entry name" value="ETHYLENE-RESPONSIVE TRANSCRIPTION FACTOR ERF094"/>
    <property type="match status" value="1"/>
</dbReference>
<evidence type="ECO:0000256" key="4">
    <source>
        <dbReference type="ARBA" id="ARBA00023163"/>
    </source>
</evidence>
<dbReference type="GO" id="GO:0003677">
    <property type="term" value="F:DNA binding"/>
    <property type="evidence" value="ECO:0007669"/>
    <property type="project" value="UniProtKB-KW"/>
</dbReference>
<dbReference type="PANTHER" id="PTHR31190">
    <property type="entry name" value="DNA-BINDING DOMAIN"/>
    <property type="match status" value="1"/>
</dbReference>
<evidence type="ECO:0000256" key="2">
    <source>
        <dbReference type="ARBA" id="ARBA00023015"/>
    </source>
</evidence>
<dbReference type="Proteomes" id="UP001293593">
    <property type="component" value="Unassembled WGS sequence"/>
</dbReference>
<feature type="region of interest" description="Disordered" evidence="7">
    <location>
        <begin position="61"/>
        <end position="84"/>
    </location>
</feature>
<dbReference type="FunFam" id="3.30.730.10:FF:000001">
    <property type="entry name" value="Ethylene-responsive transcription factor 2"/>
    <property type="match status" value="1"/>
</dbReference>
<evidence type="ECO:0000313" key="10">
    <source>
        <dbReference type="Proteomes" id="UP001293593"/>
    </source>
</evidence>
<keyword evidence="5" id="KW-0539">Nucleus</keyword>
<feature type="compositionally biased region" description="Low complexity" evidence="7">
    <location>
        <begin position="61"/>
        <end position="75"/>
    </location>
</feature>
<dbReference type="Pfam" id="PF00847">
    <property type="entry name" value="AP2"/>
    <property type="match status" value="1"/>
</dbReference>
<dbReference type="InterPro" id="IPR036955">
    <property type="entry name" value="AP2/ERF_dom_sf"/>
</dbReference>
<evidence type="ECO:0000256" key="3">
    <source>
        <dbReference type="ARBA" id="ARBA00023125"/>
    </source>
</evidence>
<feature type="domain" description="AP2/ERF" evidence="8">
    <location>
        <begin position="94"/>
        <end position="152"/>
    </location>
</feature>
<evidence type="ECO:0000313" key="9">
    <source>
        <dbReference type="EMBL" id="KAK4281282.1"/>
    </source>
</evidence>
<name>A0AAE1TDE4_9FABA</name>
<proteinExistence type="inferred from homology"/>
<dbReference type="GO" id="GO:0009873">
    <property type="term" value="P:ethylene-activated signaling pathway"/>
    <property type="evidence" value="ECO:0007669"/>
    <property type="project" value="InterPro"/>
</dbReference>
<keyword evidence="4" id="KW-0804">Transcription</keyword>
<dbReference type="GO" id="GO:0005634">
    <property type="term" value="C:nucleus"/>
    <property type="evidence" value="ECO:0007669"/>
    <property type="project" value="UniProtKB-SubCell"/>
</dbReference>
<dbReference type="EMBL" id="JAWXYG010000002">
    <property type="protein sequence ID" value="KAK4281282.1"/>
    <property type="molecule type" value="Genomic_DNA"/>
</dbReference>
<dbReference type="PROSITE" id="PS51032">
    <property type="entry name" value="AP2_ERF"/>
    <property type="match status" value="1"/>
</dbReference>
<dbReference type="InterPro" id="IPR044808">
    <property type="entry name" value="ERF_plant"/>
</dbReference>
<evidence type="ECO:0000256" key="5">
    <source>
        <dbReference type="ARBA" id="ARBA00023242"/>
    </source>
</evidence>
<evidence type="ECO:0000256" key="1">
    <source>
        <dbReference type="ARBA" id="ARBA00004123"/>
    </source>
</evidence>
<evidence type="ECO:0000259" key="8">
    <source>
        <dbReference type="PROSITE" id="PS51032"/>
    </source>
</evidence>
<dbReference type="SMART" id="SM00380">
    <property type="entry name" value="AP2"/>
    <property type="match status" value="1"/>
</dbReference>
<evidence type="ECO:0000256" key="6">
    <source>
        <dbReference type="ARBA" id="ARBA00024343"/>
    </source>
</evidence>
<evidence type="ECO:0000256" key="7">
    <source>
        <dbReference type="SAM" id="MobiDB-lite"/>
    </source>
</evidence>